<name>A0A3S0K6X1_9PROT</name>
<keyword evidence="2" id="KW-1185">Reference proteome</keyword>
<dbReference type="Pfam" id="PF05402">
    <property type="entry name" value="PqqD"/>
    <property type="match status" value="1"/>
</dbReference>
<dbReference type="AlphaFoldDB" id="A0A3S0K6X1"/>
<dbReference type="InterPro" id="IPR008792">
    <property type="entry name" value="PQQD"/>
</dbReference>
<reference evidence="1 2" key="1">
    <citation type="submission" date="2018-12" db="EMBL/GenBank/DDBJ databases">
        <authorList>
            <person name="Yang Y."/>
        </authorList>
    </citation>
    <scope>NUCLEOTIDE SEQUENCE [LARGE SCALE GENOMIC DNA]</scope>
    <source>
        <strain evidence="1 2">L-25-5w-1</strain>
    </source>
</reference>
<organism evidence="1 2">
    <name type="scientific">Azospirillum griseum</name>
    <dbReference type="NCBI Taxonomy" id="2496639"/>
    <lineage>
        <taxon>Bacteria</taxon>
        <taxon>Pseudomonadati</taxon>
        <taxon>Pseudomonadota</taxon>
        <taxon>Alphaproteobacteria</taxon>
        <taxon>Rhodospirillales</taxon>
        <taxon>Azospirillaceae</taxon>
        <taxon>Azospirillum</taxon>
    </lineage>
</organism>
<dbReference type="InterPro" id="IPR041881">
    <property type="entry name" value="PqqD_sf"/>
</dbReference>
<protein>
    <submittedName>
        <fullName evidence="1">PqqD family protein</fullName>
    </submittedName>
</protein>
<proteinExistence type="predicted"/>
<dbReference type="Gene3D" id="1.10.10.1150">
    <property type="entry name" value="Coenzyme PQQ synthesis protein D (PqqD)"/>
    <property type="match status" value="1"/>
</dbReference>
<gene>
    <name evidence="1" type="ORF">EJ903_25635</name>
</gene>
<dbReference type="EMBL" id="RXMA01000058">
    <property type="protein sequence ID" value="RTR12228.1"/>
    <property type="molecule type" value="Genomic_DNA"/>
</dbReference>
<dbReference type="Proteomes" id="UP000277007">
    <property type="component" value="Unassembled WGS sequence"/>
</dbReference>
<accession>A0A3S0K6X1</accession>
<evidence type="ECO:0000313" key="2">
    <source>
        <dbReference type="Proteomes" id="UP000277007"/>
    </source>
</evidence>
<sequence>MSESMTENLHRADDVFAASLEDDTLLLNVTTGRYHGLNPVAARIWELLAAPISEDQLIAQLLEEFEVTPDVCRAEVAAFLASLRDRGLLNVN</sequence>
<comment type="caution">
    <text evidence="1">The sequence shown here is derived from an EMBL/GenBank/DDBJ whole genome shotgun (WGS) entry which is preliminary data.</text>
</comment>
<evidence type="ECO:0000313" key="1">
    <source>
        <dbReference type="EMBL" id="RTR12228.1"/>
    </source>
</evidence>